<dbReference type="PANTHER" id="PTHR42748:SF7">
    <property type="entry name" value="NMRA LIKE REDOX SENSOR 1-RELATED"/>
    <property type="match status" value="1"/>
</dbReference>
<accession>A0A6G3WJR9</accession>
<dbReference type="Pfam" id="PF05368">
    <property type="entry name" value="NmrA"/>
    <property type="match status" value="1"/>
</dbReference>
<dbReference type="PANTHER" id="PTHR42748">
    <property type="entry name" value="NITROGEN METABOLITE REPRESSION PROTEIN NMRA FAMILY MEMBER"/>
    <property type="match status" value="1"/>
</dbReference>
<evidence type="ECO:0000313" key="4">
    <source>
        <dbReference type="EMBL" id="NEE05711.1"/>
    </source>
</evidence>
<dbReference type="EMBL" id="JAAGMN010000459">
    <property type="protein sequence ID" value="NEE05711.1"/>
    <property type="molecule type" value="Genomic_DNA"/>
</dbReference>
<evidence type="ECO:0000259" key="3">
    <source>
        <dbReference type="Pfam" id="PF05368"/>
    </source>
</evidence>
<dbReference type="SUPFAM" id="SSF51735">
    <property type="entry name" value="NAD(P)-binding Rossmann-fold domains"/>
    <property type="match status" value="1"/>
</dbReference>
<dbReference type="InterPro" id="IPR051164">
    <property type="entry name" value="NmrA-like_oxidored"/>
</dbReference>
<dbReference type="Gene3D" id="3.40.50.720">
    <property type="entry name" value="NAD(P)-binding Rossmann-like Domain"/>
    <property type="match status" value="1"/>
</dbReference>
<protein>
    <submittedName>
        <fullName evidence="4">NmrA family NAD(P)-binding protein</fullName>
    </submittedName>
</protein>
<sequence length="73" mass="7398">MASNTAPVLVTGATGRHGGAVARALLAVGIPVRALVRDPHTRRAKDVEALGVELVTGDLADRSSLDAPCAGVR</sequence>
<comment type="similarity">
    <text evidence="1">Belongs to the NmrA-type oxidoreductase family.</text>
</comment>
<feature type="domain" description="NmrA-like" evidence="3">
    <location>
        <begin position="7"/>
        <end position="72"/>
    </location>
</feature>
<dbReference type="InterPro" id="IPR008030">
    <property type="entry name" value="NmrA-like"/>
</dbReference>
<evidence type="ECO:0000256" key="2">
    <source>
        <dbReference type="ARBA" id="ARBA00022857"/>
    </source>
</evidence>
<gene>
    <name evidence="4" type="ORF">G3M58_04605</name>
</gene>
<proteinExistence type="inferred from homology"/>
<feature type="non-terminal residue" evidence="4">
    <location>
        <position position="73"/>
    </location>
</feature>
<organism evidence="4">
    <name type="scientific">Streptomyces sp. SID7499</name>
    <dbReference type="NCBI Taxonomy" id="2706086"/>
    <lineage>
        <taxon>Bacteria</taxon>
        <taxon>Bacillati</taxon>
        <taxon>Actinomycetota</taxon>
        <taxon>Actinomycetes</taxon>
        <taxon>Kitasatosporales</taxon>
        <taxon>Streptomycetaceae</taxon>
        <taxon>Streptomyces</taxon>
    </lineage>
</organism>
<reference evidence="4" key="1">
    <citation type="submission" date="2020-01" db="EMBL/GenBank/DDBJ databases">
        <title>Insect and environment-associated Actinomycetes.</title>
        <authorList>
            <person name="Currrie C."/>
            <person name="Chevrette M."/>
            <person name="Carlson C."/>
            <person name="Stubbendieck R."/>
            <person name="Wendt-Pienkowski E."/>
        </authorList>
    </citation>
    <scope>NUCLEOTIDE SEQUENCE</scope>
    <source>
        <strain evidence="4">SID7499</strain>
    </source>
</reference>
<dbReference type="AlphaFoldDB" id="A0A6G3WJR9"/>
<keyword evidence="2" id="KW-0521">NADP</keyword>
<comment type="caution">
    <text evidence="4">The sequence shown here is derived from an EMBL/GenBank/DDBJ whole genome shotgun (WGS) entry which is preliminary data.</text>
</comment>
<evidence type="ECO:0000256" key="1">
    <source>
        <dbReference type="ARBA" id="ARBA00006328"/>
    </source>
</evidence>
<dbReference type="InterPro" id="IPR036291">
    <property type="entry name" value="NAD(P)-bd_dom_sf"/>
</dbReference>
<name>A0A6G3WJR9_9ACTN</name>